<organism evidence="2 3">
    <name type="scientific">Pelobates cultripes</name>
    <name type="common">Western spadefoot toad</name>
    <dbReference type="NCBI Taxonomy" id="61616"/>
    <lineage>
        <taxon>Eukaryota</taxon>
        <taxon>Metazoa</taxon>
        <taxon>Chordata</taxon>
        <taxon>Craniata</taxon>
        <taxon>Vertebrata</taxon>
        <taxon>Euteleostomi</taxon>
        <taxon>Amphibia</taxon>
        <taxon>Batrachia</taxon>
        <taxon>Anura</taxon>
        <taxon>Pelobatoidea</taxon>
        <taxon>Pelobatidae</taxon>
        <taxon>Pelobates</taxon>
    </lineage>
</organism>
<evidence type="ECO:0000313" key="2">
    <source>
        <dbReference type="EMBL" id="CAH2318147.1"/>
    </source>
</evidence>
<proteinExistence type="predicted"/>
<keyword evidence="3" id="KW-1185">Reference proteome</keyword>
<dbReference type="EMBL" id="OW240921">
    <property type="protein sequence ID" value="CAH2318147.1"/>
    <property type="molecule type" value="Genomic_DNA"/>
</dbReference>
<gene>
    <name evidence="2" type="ORF">PECUL_23A053232</name>
</gene>
<sequence>MNSKEIRQIESPKPGVSHDCEILTEDSLHNIVYLSIQKSVSSAIYTAMSFMQEAIAKSVAQAINNSKPSEKTYLINTPSDQFWSSVESERNLAQGFRRSGKATQKRKHCFDGPAESPNGSKQVKRGKDQDKKTMRASRKTEECNQSLKRPSAREEVKRARKAIHRNKPDSYKTSSDSESSSISEDEKSDSDSASI</sequence>
<evidence type="ECO:0000313" key="3">
    <source>
        <dbReference type="Proteomes" id="UP001295444"/>
    </source>
</evidence>
<reference evidence="2" key="1">
    <citation type="submission" date="2022-03" db="EMBL/GenBank/DDBJ databases">
        <authorList>
            <person name="Alioto T."/>
            <person name="Alioto T."/>
            <person name="Gomez Garrido J."/>
        </authorList>
    </citation>
    <scope>NUCLEOTIDE SEQUENCE</scope>
</reference>
<feature type="compositionally biased region" description="Basic residues" evidence="1">
    <location>
        <begin position="98"/>
        <end position="108"/>
    </location>
</feature>
<feature type="compositionally biased region" description="Basic and acidic residues" evidence="1">
    <location>
        <begin position="125"/>
        <end position="142"/>
    </location>
</feature>
<evidence type="ECO:0000256" key="1">
    <source>
        <dbReference type="SAM" id="MobiDB-lite"/>
    </source>
</evidence>
<accession>A0AAD1T2T6</accession>
<protein>
    <submittedName>
        <fullName evidence="2">Uncharacterized protein</fullName>
    </submittedName>
</protein>
<name>A0AAD1T2T6_PELCU</name>
<dbReference type="Proteomes" id="UP001295444">
    <property type="component" value="Chromosome 10"/>
</dbReference>
<feature type="region of interest" description="Disordered" evidence="1">
    <location>
        <begin position="96"/>
        <end position="195"/>
    </location>
</feature>
<feature type="compositionally biased region" description="Low complexity" evidence="1">
    <location>
        <begin position="171"/>
        <end position="182"/>
    </location>
</feature>
<dbReference type="AlphaFoldDB" id="A0AAD1T2T6"/>